<dbReference type="InterPro" id="IPR036866">
    <property type="entry name" value="RibonucZ/Hydroxyglut_hydro"/>
</dbReference>
<proteinExistence type="predicted"/>
<dbReference type="OrthoDB" id="169463at2157"/>
<evidence type="ECO:0000313" key="1">
    <source>
        <dbReference type="EMBL" id="GGL58662.1"/>
    </source>
</evidence>
<dbReference type="RefSeq" id="WP_188977731.1">
    <property type="nucleotide sequence ID" value="NZ_BMPG01000002.1"/>
</dbReference>
<name>A0A830FBK0_9EURY</name>
<sequence>MSFKQSGSGDLTIIDEFDGGFGWLAYPEEEMQRASHALHTDAGTFLVDPLDADGLDDELDARDADVAGIVVLLDRHERDAKALADRYSVPIFAPDGITRDFGTRARPFTGTLPGTEYDVVDVLDWPGWYEAALDDGETLVVPESLGTADFFRAPTERLGVHPMVRIAPPKSLLDCRPDRLLVGHGDGIVDGATGAIRTAIGGARSNAPSAWLKALRSAL</sequence>
<protein>
    <recommendedName>
        <fullName evidence="3">MBL fold metallo-hydrolase</fullName>
    </recommendedName>
</protein>
<reference evidence="1" key="2">
    <citation type="submission" date="2020-09" db="EMBL/GenBank/DDBJ databases">
        <authorList>
            <person name="Sun Q."/>
            <person name="Ohkuma M."/>
        </authorList>
    </citation>
    <scope>NUCLEOTIDE SEQUENCE</scope>
    <source>
        <strain evidence="1">JCM 19596</strain>
    </source>
</reference>
<gene>
    <name evidence="1" type="ORF">GCM10009039_16140</name>
</gene>
<evidence type="ECO:0000313" key="2">
    <source>
        <dbReference type="Proteomes" id="UP000607197"/>
    </source>
</evidence>
<dbReference type="EMBL" id="BMPG01000002">
    <property type="protein sequence ID" value="GGL58662.1"/>
    <property type="molecule type" value="Genomic_DNA"/>
</dbReference>
<accession>A0A830FBK0</accession>
<dbReference type="Proteomes" id="UP000607197">
    <property type="component" value="Unassembled WGS sequence"/>
</dbReference>
<keyword evidence="2" id="KW-1185">Reference proteome</keyword>
<dbReference type="Gene3D" id="3.60.15.10">
    <property type="entry name" value="Ribonuclease Z/Hydroxyacylglutathione hydrolase-like"/>
    <property type="match status" value="1"/>
</dbReference>
<evidence type="ECO:0008006" key="3">
    <source>
        <dbReference type="Google" id="ProtNLM"/>
    </source>
</evidence>
<organism evidence="1 2">
    <name type="scientific">Halocalculus aciditolerans</name>
    <dbReference type="NCBI Taxonomy" id="1383812"/>
    <lineage>
        <taxon>Archaea</taxon>
        <taxon>Methanobacteriati</taxon>
        <taxon>Methanobacteriota</taxon>
        <taxon>Stenosarchaea group</taxon>
        <taxon>Halobacteria</taxon>
        <taxon>Halobacteriales</taxon>
        <taxon>Halobacteriaceae</taxon>
        <taxon>Halocalculus</taxon>
    </lineage>
</organism>
<comment type="caution">
    <text evidence="1">The sequence shown here is derived from an EMBL/GenBank/DDBJ whole genome shotgun (WGS) entry which is preliminary data.</text>
</comment>
<dbReference type="AlphaFoldDB" id="A0A830FBK0"/>
<reference evidence="1" key="1">
    <citation type="journal article" date="2014" name="Int. J. Syst. Evol. Microbiol.">
        <title>Complete genome sequence of Corynebacterium casei LMG S-19264T (=DSM 44701T), isolated from a smear-ripened cheese.</title>
        <authorList>
            <consortium name="US DOE Joint Genome Institute (JGI-PGF)"/>
            <person name="Walter F."/>
            <person name="Albersmeier A."/>
            <person name="Kalinowski J."/>
            <person name="Ruckert C."/>
        </authorList>
    </citation>
    <scope>NUCLEOTIDE SEQUENCE</scope>
    <source>
        <strain evidence="1">JCM 19596</strain>
    </source>
</reference>